<dbReference type="RefSeq" id="WP_205262464.1">
    <property type="nucleotide sequence ID" value="NZ_JAERWK010000027.1"/>
</dbReference>
<dbReference type="InterPro" id="IPR058532">
    <property type="entry name" value="YjbR/MT2646/Rv2570-like"/>
</dbReference>
<dbReference type="GO" id="GO:0003677">
    <property type="term" value="F:DNA binding"/>
    <property type="evidence" value="ECO:0007669"/>
    <property type="project" value="UniProtKB-KW"/>
</dbReference>
<keyword evidence="1" id="KW-0238">DNA-binding</keyword>
<dbReference type="Proteomes" id="UP000663792">
    <property type="component" value="Unassembled WGS sequence"/>
</dbReference>
<dbReference type="AlphaFoldDB" id="A0A938YBK3"/>
<accession>A0A938YBK3</accession>
<dbReference type="InterPro" id="IPR038056">
    <property type="entry name" value="YjbR-like_sf"/>
</dbReference>
<dbReference type="EMBL" id="JAERWK010000027">
    <property type="protein sequence ID" value="MBM9469501.1"/>
    <property type="molecule type" value="Genomic_DNA"/>
</dbReference>
<dbReference type="Pfam" id="PF04237">
    <property type="entry name" value="YjbR"/>
    <property type="match status" value="1"/>
</dbReference>
<reference evidence="1" key="1">
    <citation type="submission" date="2021-01" db="EMBL/GenBank/DDBJ databases">
        <title>YIM 132084 draft genome.</title>
        <authorList>
            <person name="An D."/>
        </authorList>
    </citation>
    <scope>NUCLEOTIDE SEQUENCE</scope>
    <source>
        <strain evidence="1">YIM 132084</strain>
    </source>
</reference>
<evidence type="ECO:0000313" key="2">
    <source>
        <dbReference type="Proteomes" id="UP000663792"/>
    </source>
</evidence>
<protein>
    <submittedName>
        <fullName evidence="1">MmcQ/YjbR family DNA-binding protein</fullName>
    </submittedName>
</protein>
<name>A0A938YBK3_9ACTN</name>
<proteinExistence type="predicted"/>
<dbReference type="Gene3D" id="3.90.1150.30">
    <property type="match status" value="1"/>
</dbReference>
<sequence length="133" mass="14779">MADLDDVQRLAAALPEVSESTSYGHRAWSVHGKAFVWERPLRRSDWQSLDLEPTGAPVLGVRVPDLADKDALIAENPESCFTTPHFDGHPAVLVWLDRVGEDLLAEMITDAWRVRAPKRLIRAAFPDENPGPS</sequence>
<gene>
    <name evidence="1" type="ORF">JL106_19615</name>
</gene>
<keyword evidence="2" id="KW-1185">Reference proteome</keyword>
<organism evidence="1 2">
    <name type="scientific">Nakamurella leprariae</name>
    <dbReference type="NCBI Taxonomy" id="2803911"/>
    <lineage>
        <taxon>Bacteria</taxon>
        <taxon>Bacillati</taxon>
        <taxon>Actinomycetota</taxon>
        <taxon>Actinomycetes</taxon>
        <taxon>Nakamurellales</taxon>
        <taxon>Nakamurellaceae</taxon>
        <taxon>Nakamurella</taxon>
    </lineage>
</organism>
<dbReference type="SUPFAM" id="SSF142906">
    <property type="entry name" value="YjbR-like"/>
    <property type="match status" value="1"/>
</dbReference>
<evidence type="ECO:0000313" key="1">
    <source>
        <dbReference type="EMBL" id="MBM9469501.1"/>
    </source>
</evidence>
<comment type="caution">
    <text evidence="1">The sequence shown here is derived from an EMBL/GenBank/DDBJ whole genome shotgun (WGS) entry which is preliminary data.</text>
</comment>